<feature type="region of interest" description="Disordered" evidence="1">
    <location>
        <begin position="1"/>
        <end position="41"/>
    </location>
</feature>
<name>K8F3V0_9CHLO</name>
<dbReference type="GeneID" id="19012096"/>
<keyword evidence="2" id="KW-0472">Membrane</keyword>
<dbReference type="KEGG" id="bpg:Bathy13g01440"/>
<protein>
    <submittedName>
        <fullName evidence="3">Uncharacterized protein</fullName>
    </submittedName>
</protein>
<keyword evidence="4" id="KW-1185">Reference proteome</keyword>
<gene>
    <name evidence="3" type="ordered locus">Bathy13g01440</name>
</gene>
<dbReference type="AlphaFoldDB" id="K8F3V0"/>
<organism evidence="3 4">
    <name type="scientific">Bathycoccus prasinos</name>
    <dbReference type="NCBI Taxonomy" id="41875"/>
    <lineage>
        <taxon>Eukaryota</taxon>
        <taxon>Viridiplantae</taxon>
        <taxon>Chlorophyta</taxon>
        <taxon>Mamiellophyceae</taxon>
        <taxon>Mamiellales</taxon>
        <taxon>Bathycoccaceae</taxon>
        <taxon>Bathycoccus</taxon>
    </lineage>
</organism>
<dbReference type="EMBL" id="FO082266">
    <property type="protein sequence ID" value="CCO19455.1"/>
    <property type="molecule type" value="Genomic_DNA"/>
</dbReference>
<reference evidence="3 4" key="1">
    <citation type="submission" date="2011-10" db="EMBL/GenBank/DDBJ databases">
        <authorList>
            <person name="Genoscope - CEA"/>
        </authorList>
    </citation>
    <scope>NUCLEOTIDE SEQUENCE [LARGE SCALE GENOMIC DNA]</scope>
    <source>
        <strain evidence="3 4">RCC 1105</strain>
    </source>
</reference>
<feature type="compositionally biased region" description="Acidic residues" evidence="1">
    <location>
        <begin position="153"/>
        <end position="163"/>
    </location>
</feature>
<evidence type="ECO:0000256" key="1">
    <source>
        <dbReference type="SAM" id="MobiDB-lite"/>
    </source>
</evidence>
<evidence type="ECO:0000256" key="2">
    <source>
        <dbReference type="SAM" id="Phobius"/>
    </source>
</evidence>
<dbReference type="Proteomes" id="UP000198341">
    <property type="component" value="Chromosome 13"/>
</dbReference>
<feature type="compositionally biased region" description="Basic and acidic residues" evidence="1">
    <location>
        <begin position="172"/>
        <end position="181"/>
    </location>
</feature>
<feature type="compositionally biased region" description="Low complexity" evidence="1">
    <location>
        <begin position="1"/>
        <end position="20"/>
    </location>
</feature>
<keyword evidence="2" id="KW-1133">Transmembrane helix</keyword>
<feature type="compositionally biased region" description="Basic and acidic residues" evidence="1">
    <location>
        <begin position="29"/>
        <end position="41"/>
    </location>
</feature>
<feature type="transmembrane region" description="Helical" evidence="2">
    <location>
        <begin position="78"/>
        <end position="96"/>
    </location>
</feature>
<proteinExistence type="predicted"/>
<feature type="region of interest" description="Disordered" evidence="1">
    <location>
        <begin position="123"/>
        <end position="181"/>
    </location>
</feature>
<sequence length="181" mass="20553">MMIFPPLSLPNASALSSPFSRGRRSISTTKDEDNKERRRKAEEIAERDVKKWSSPLFAHVEVDVETHKNRTFSRAENGIFVLCVFCLFAYFGNFAMQSAKKKEEKKRVVKEKREKRALEAFRQEKNGFGALRKNGGGGDAGASPSRLLRPPSEDEDDDDDDPFEGLTPDEIVQLKESVERE</sequence>
<dbReference type="RefSeq" id="XP_007509652.1">
    <property type="nucleotide sequence ID" value="XM_007509590.1"/>
</dbReference>
<evidence type="ECO:0000313" key="4">
    <source>
        <dbReference type="Proteomes" id="UP000198341"/>
    </source>
</evidence>
<keyword evidence="2" id="KW-0812">Transmembrane</keyword>
<accession>K8F3V0</accession>
<evidence type="ECO:0000313" key="3">
    <source>
        <dbReference type="EMBL" id="CCO19455.1"/>
    </source>
</evidence>